<dbReference type="InterPro" id="IPR011969">
    <property type="entry name" value="Clan_AA_Asp_peptidase_C"/>
</dbReference>
<dbReference type="Proteomes" id="UP000295097">
    <property type="component" value="Unassembled WGS sequence"/>
</dbReference>
<dbReference type="CDD" id="cd05483">
    <property type="entry name" value="retropepsin_like_bacteria"/>
    <property type="match status" value="1"/>
</dbReference>
<comment type="caution">
    <text evidence="2">The sequence shown here is derived from an EMBL/GenBank/DDBJ whole genome shotgun (WGS) entry which is preliminary data.</text>
</comment>
<organism evidence="2 3">
    <name type="scientific">Martelella mediterranea</name>
    <dbReference type="NCBI Taxonomy" id="293089"/>
    <lineage>
        <taxon>Bacteria</taxon>
        <taxon>Pseudomonadati</taxon>
        <taxon>Pseudomonadota</taxon>
        <taxon>Alphaproteobacteria</taxon>
        <taxon>Hyphomicrobiales</taxon>
        <taxon>Aurantimonadaceae</taxon>
        <taxon>Martelella</taxon>
    </lineage>
</organism>
<keyword evidence="2" id="KW-0378">Hydrolase</keyword>
<dbReference type="GO" id="GO:0006508">
    <property type="term" value="P:proteolysis"/>
    <property type="evidence" value="ECO:0007669"/>
    <property type="project" value="UniProtKB-KW"/>
</dbReference>
<evidence type="ECO:0000313" key="2">
    <source>
        <dbReference type="EMBL" id="TCT40923.1"/>
    </source>
</evidence>
<keyword evidence="3" id="KW-1185">Reference proteome</keyword>
<dbReference type="NCBIfam" id="TIGR02281">
    <property type="entry name" value="clan_AA_DTGA"/>
    <property type="match status" value="1"/>
</dbReference>
<dbReference type="AlphaFoldDB" id="A0A4V2V4L8"/>
<feature type="transmembrane region" description="Helical" evidence="1">
    <location>
        <begin position="38"/>
        <end position="54"/>
    </location>
</feature>
<name>A0A4V2V4L8_9HYPH</name>
<dbReference type="Pfam" id="PF13650">
    <property type="entry name" value="Asp_protease_2"/>
    <property type="match status" value="1"/>
</dbReference>
<dbReference type="InterPro" id="IPR001969">
    <property type="entry name" value="Aspartic_peptidase_AS"/>
</dbReference>
<reference evidence="2 3" key="1">
    <citation type="submission" date="2019-03" db="EMBL/GenBank/DDBJ databases">
        <title>Freshwater and sediment microbial communities from various areas in North America, analyzing microbe dynamics in response to fracking.</title>
        <authorList>
            <person name="Lamendella R."/>
        </authorList>
    </citation>
    <scope>NUCLEOTIDE SEQUENCE [LARGE SCALE GENOMIC DNA]</scope>
    <source>
        <strain evidence="2 3">175.2</strain>
    </source>
</reference>
<dbReference type="InterPro" id="IPR034122">
    <property type="entry name" value="Retropepsin-like_bacterial"/>
</dbReference>
<gene>
    <name evidence="2" type="ORF">EDC90_100863</name>
</gene>
<sequence length="233" mass="25098">MRLFWILTAVVAIGTIMLMVTGNDGTTLGMNSDDFAEGLWLVPILLLVSAGFLQSRRDMGEMVRNLLIWIAILLVVAMGYIFRHDFQDIGTRLMGGLVPGMAVTTTASDGRQQVVIGKRRDGHFQVSARVNGTELPMMVDTGASRITLTERDAEKAGIAASSLSYTVMVQTANGTAMAAPVKLDEVTIGGITRRNVPAMVASQGRLSESLLGMSFLSTLSSVDMRADELRLTD</sequence>
<proteinExistence type="predicted"/>
<dbReference type="SUPFAM" id="SSF50630">
    <property type="entry name" value="Acid proteases"/>
    <property type="match status" value="1"/>
</dbReference>
<feature type="transmembrane region" description="Helical" evidence="1">
    <location>
        <begin position="66"/>
        <end position="82"/>
    </location>
</feature>
<protein>
    <submittedName>
        <fullName evidence="2">Aspartyl protease family protein</fullName>
    </submittedName>
</protein>
<keyword evidence="2" id="KW-0645">Protease</keyword>
<dbReference type="GO" id="GO:0004190">
    <property type="term" value="F:aspartic-type endopeptidase activity"/>
    <property type="evidence" value="ECO:0007669"/>
    <property type="project" value="InterPro"/>
</dbReference>
<dbReference type="InterPro" id="IPR021109">
    <property type="entry name" value="Peptidase_aspartic_dom_sf"/>
</dbReference>
<dbReference type="RefSeq" id="WP_132310137.1">
    <property type="nucleotide sequence ID" value="NZ_SMAR01000008.1"/>
</dbReference>
<accession>A0A4V2V4L8</accession>
<keyword evidence="1" id="KW-0472">Membrane</keyword>
<dbReference type="Gene3D" id="2.40.70.10">
    <property type="entry name" value="Acid Proteases"/>
    <property type="match status" value="1"/>
</dbReference>
<dbReference type="OrthoDB" id="7595324at2"/>
<keyword evidence="1" id="KW-1133">Transmembrane helix</keyword>
<keyword evidence="1" id="KW-0812">Transmembrane</keyword>
<evidence type="ECO:0000256" key="1">
    <source>
        <dbReference type="SAM" id="Phobius"/>
    </source>
</evidence>
<dbReference type="PROSITE" id="PS00141">
    <property type="entry name" value="ASP_PROTEASE"/>
    <property type="match status" value="1"/>
</dbReference>
<dbReference type="EMBL" id="SMAR01000008">
    <property type="protein sequence ID" value="TCT40923.1"/>
    <property type="molecule type" value="Genomic_DNA"/>
</dbReference>
<evidence type="ECO:0000313" key="3">
    <source>
        <dbReference type="Proteomes" id="UP000295097"/>
    </source>
</evidence>